<dbReference type="EMBL" id="JH767161">
    <property type="protein sequence ID" value="EQC32970.1"/>
    <property type="molecule type" value="Genomic_DNA"/>
</dbReference>
<name>T0QH77_SAPDV</name>
<accession>T0QH77</accession>
<feature type="compositionally biased region" description="Polar residues" evidence="1">
    <location>
        <begin position="11"/>
        <end position="21"/>
    </location>
</feature>
<feature type="compositionally biased region" description="Basic and acidic residues" evidence="1">
    <location>
        <begin position="32"/>
        <end position="47"/>
    </location>
</feature>
<evidence type="ECO:0000313" key="3">
    <source>
        <dbReference type="Proteomes" id="UP000030762"/>
    </source>
</evidence>
<protein>
    <recommendedName>
        <fullName evidence="4">Translin-associated factor X-interacting protein 1 N-terminal domain-containing protein</fullName>
    </recommendedName>
</protein>
<organism evidence="2 3">
    <name type="scientific">Saprolegnia diclina (strain VS20)</name>
    <dbReference type="NCBI Taxonomy" id="1156394"/>
    <lineage>
        <taxon>Eukaryota</taxon>
        <taxon>Sar</taxon>
        <taxon>Stramenopiles</taxon>
        <taxon>Oomycota</taxon>
        <taxon>Saprolegniomycetes</taxon>
        <taxon>Saprolegniales</taxon>
        <taxon>Saprolegniaceae</taxon>
        <taxon>Saprolegnia</taxon>
    </lineage>
</organism>
<sequence length="317" mass="35145">MLATKARPSVPSKSKWQSSTHVAPKPLVTKHHGLDLRKKPVTRRDSAPRSSNNEPEKSPRQAPASTGSTTPLRRCRSASAIRQKIIDASDFSSNNHTSHLGNKATVVDLGHLPPPASVETYKYAKKTGLASQKTYASVTRRHKFARSSATVLEMELAERLCELDMTHGPAKQRARLQVARDLFDEVILQDRTYAGILLKIRTEFNKHFDAPTSSVEQFDDGSPPLDVYLARTENQALKQLCTELQSEVDQLRHELLFQPLGKGGVASMPDDHEDDDVSLVLPETTTMTYCVPRTVPKLNFAALSPYQDDDDDGGYEA</sequence>
<gene>
    <name evidence="2" type="ORF">SDRG_09495</name>
</gene>
<feature type="region of interest" description="Disordered" evidence="1">
    <location>
        <begin position="1"/>
        <end position="76"/>
    </location>
</feature>
<evidence type="ECO:0000313" key="2">
    <source>
        <dbReference type="EMBL" id="EQC32970.1"/>
    </source>
</evidence>
<dbReference type="RefSeq" id="XP_008613656.1">
    <property type="nucleotide sequence ID" value="XM_008615434.1"/>
</dbReference>
<dbReference type="VEuPathDB" id="FungiDB:SDRG_09495"/>
<keyword evidence="3" id="KW-1185">Reference proteome</keyword>
<dbReference type="OrthoDB" id="10537363at2759"/>
<dbReference type="Proteomes" id="UP000030762">
    <property type="component" value="Unassembled WGS sequence"/>
</dbReference>
<dbReference type="InParanoid" id="T0QH77"/>
<dbReference type="OMA" id="VETCKYA"/>
<evidence type="ECO:0008006" key="4">
    <source>
        <dbReference type="Google" id="ProtNLM"/>
    </source>
</evidence>
<reference evidence="2 3" key="1">
    <citation type="submission" date="2012-04" db="EMBL/GenBank/DDBJ databases">
        <title>The Genome Sequence of Saprolegnia declina VS20.</title>
        <authorList>
            <consortium name="The Broad Institute Genome Sequencing Platform"/>
            <person name="Russ C."/>
            <person name="Nusbaum C."/>
            <person name="Tyler B."/>
            <person name="van West P."/>
            <person name="Dieguez-Uribeondo J."/>
            <person name="de Bruijn I."/>
            <person name="Tripathy S."/>
            <person name="Jiang R."/>
            <person name="Young S.K."/>
            <person name="Zeng Q."/>
            <person name="Gargeya S."/>
            <person name="Fitzgerald M."/>
            <person name="Haas B."/>
            <person name="Abouelleil A."/>
            <person name="Alvarado L."/>
            <person name="Arachchi H.M."/>
            <person name="Berlin A."/>
            <person name="Chapman S.B."/>
            <person name="Goldberg J."/>
            <person name="Griggs A."/>
            <person name="Gujja S."/>
            <person name="Hansen M."/>
            <person name="Howarth C."/>
            <person name="Imamovic A."/>
            <person name="Larimer J."/>
            <person name="McCowen C."/>
            <person name="Montmayeur A."/>
            <person name="Murphy C."/>
            <person name="Neiman D."/>
            <person name="Pearson M."/>
            <person name="Priest M."/>
            <person name="Roberts A."/>
            <person name="Saif S."/>
            <person name="Shea T."/>
            <person name="Sisk P."/>
            <person name="Sykes S."/>
            <person name="Wortman J."/>
            <person name="Nusbaum C."/>
            <person name="Birren B."/>
        </authorList>
    </citation>
    <scope>NUCLEOTIDE SEQUENCE [LARGE SCALE GENOMIC DNA]</scope>
    <source>
        <strain evidence="2 3">VS20</strain>
    </source>
</reference>
<dbReference type="AlphaFoldDB" id="T0QH77"/>
<evidence type="ECO:0000256" key="1">
    <source>
        <dbReference type="SAM" id="MobiDB-lite"/>
    </source>
</evidence>
<dbReference type="GeneID" id="19950222"/>
<proteinExistence type="predicted"/>